<dbReference type="PANTHER" id="PTHR31001">
    <property type="entry name" value="UNCHARACTERIZED TRANSCRIPTIONAL REGULATORY PROTEIN"/>
    <property type="match status" value="1"/>
</dbReference>
<keyword evidence="7" id="KW-1185">Reference proteome</keyword>
<dbReference type="SMART" id="SM00906">
    <property type="entry name" value="Fungal_trans"/>
    <property type="match status" value="1"/>
</dbReference>
<dbReference type="InterPro" id="IPR036864">
    <property type="entry name" value="Zn2-C6_fun-type_DNA-bd_sf"/>
</dbReference>
<proteinExistence type="predicted"/>
<sequence>MSTPGKRPGTRRNRKITSCRECHRLKLKCDRVWPCSNCRKRGIAHLCPDGIVISLSDKLIKLLLVRISKLHKAVKSYDEKHDSLFVAEKDQEVIQSLFDKYLDPAEQPPPSSSSSAQTQSSASQNQSMVTENNDTILESSPSEEKKLADVSQMLGRLKVSSHGHFNYYGASSSRSCIPQADPNLEEDEFFTLQRSLLYPSSSSSSLLHWSHRVPDVLNPTNLCDMLPVPQFAVRLLDLYFDNVGWSCHVIHRPSFEKARLILYAQDPSRSPPQPRFLALTYMIFCLGTLFASPALVRNKKSLAHEFYLRAQLCFDISYSSFVPSVDAVVVLILMCQYSYFCDCLERTNFSWNCIGTAARIAVAMGMHRDGEVFELSAFQLHMRRMIWAELLFLDRMLSMSLGRPYAISNDQTNVLPPSNIADASIKPDSPVIPEPSPLRTEASFTIVKAKVSKFLANVLNRAFKFTPPSYSEVQTLTKELLDLENELPEYFQVTEDTKNASPIVIMEQYSIKFIILQSLLYLHRPWFVRAITRTEERNQYAKSLSLCTSVSHDLIQILYSLMCLVPIEPLRWWVFRFHSLNAGIIQGAYALSFPRTKYAMTAYNDLRYMCKIFEHLRDGSSFSNKDFSFLTSLKAKVSERFQLTSQGIDDEYLVEEIPFLQFNVPSSRSNSRSPDDATEKAEQARQLNGLGISLDQTTMTQSEYLPYYEQENPLLFDSLSWHAPKNESELYGPPETGFLDASNWMTAEDEKPLIPSLAMSLEQFFWETDTKANMENLFYQHVS</sequence>
<evidence type="ECO:0000313" key="6">
    <source>
        <dbReference type="EMBL" id="EPY51388.1"/>
    </source>
</evidence>
<dbReference type="InterPro" id="IPR050613">
    <property type="entry name" value="Sec_Metabolite_Reg"/>
</dbReference>
<dbReference type="OrthoDB" id="6486656at2759"/>
<feature type="compositionally biased region" description="Basic and acidic residues" evidence="4">
    <location>
        <begin position="673"/>
        <end position="683"/>
    </location>
</feature>
<keyword evidence="3" id="KW-0539">Nucleus</keyword>
<organism evidence="6 7">
    <name type="scientific">Schizosaccharomyces cryophilus (strain OY26 / ATCC MYA-4695 / CBS 11777 / NBRC 106824 / NRRL Y48691)</name>
    <name type="common">Fission yeast</name>
    <dbReference type="NCBI Taxonomy" id="653667"/>
    <lineage>
        <taxon>Eukaryota</taxon>
        <taxon>Fungi</taxon>
        <taxon>Dikarya</taxon>
        <taxon>Ascomycota</taxon>
        <taxon>Taphrinomycotina</taxon>
        <taxon>Schizosaccharomycetes</taxon>
        <taxon>Schizosaccharomycetales</taxon>
        <taxon>Schizosaccharomycetaceae</taxon>
        <taxon>Schizosaccharomyces</taxon>
    </lineage>
</organism>
<evidence type="ECO:0000313" key="7">
    <source>
        <dbReference type="Proteomes" id="UP000015464"/>
    </source>
</evidence>
<dbReference type="HOGENOM" id="CLU_359479_0_0_1"/>
<dbReference type="InterPro" id="IPR007219">
    <property type="entry name" value="XnlR_reg_dom"/>
</dbReference>
<reference evidence="6 7" key="1">
    <citation type="journal article" date="2011" name="Science">
        <title>Comparative functional genomics of the fission yeasts.</title>
        <authorList>
            <person name="Rhind N."/>
            <person name="Chen Z."/>
            <person name="Yassour M."/>
            <person name="Thompson D.A."/>
            <person name="Haas B.J."/>
            <person name="Habib N."/>
            <person name="Wapinski I."/>
            <person name="Roy S."/>
            <person name="Lin M.F."/>
            <person name="Heiman D.I."/>
            <person name="Young S.K."/>
            <person name="Furuya K."/>
            <person name="Guo Y."/>
            <person name="Pidoux A."/>
            <person name="Chen H.M."/>
            <person name="Robbertse B."/>
            <person name="Goldberg J.M."/>
            <person name="Aoki K."/>
            <person name="Bayne E.H."/>
            <person name="Berlin A.M."/>
            <person name="Desjardins C.A."/>
            <person name="Dobbs E."/>
            <person name="Dukaj L."/>
            <person name="Fan L."/>
            <person name="FitzGerald M.G."/>
            <person name="French C."/>
            <person name="Gujja S."/>
            <person name="Hansen K."/>
            <person name="Keifenheim D."/>
            <person name="Levin J.Z."/>
            <person name="Mosher R.A."/>
            <person name="Mueller C.A."/>
            <person name="Pfiffner J."/>
            <person name="Priest M."/>
            <person name="Russ C."/>
            <person name="Smialowska A."/>
            <person name="Swoboda P."/>
            <person name="Sykes S.M."/>
            <person name="Vaughn M."/>
            <person name="Vengrova S."/>
            <person name="Yoder R."/>
            <person name="Zeng Q."/>
            <person name="Allshire R."/>
            <person name="Baulcombe D."/>
            <person name="Birren B.W."/>
            <person name="Brown W."/>
            <person name="Ekwall K."/>
            <person name="Kellis M."/>
            <person name="Leatherwood J."/>
            <person name="Levin H."/>
            <person name="Margalit H."/>
            <person name="Martienssen R."/>
            <person name="Nieduszynski C.A."/>
            <person name="Spatafora J.W."/>
            <person name="Friedman N."/>
            <person name="Dalgaard J.Z."/>
            <person name="Baumann P."/>
            <person name="Niki H."/>
            <person name="Regev A."/>
            <person name="Nusbaum C."/>
        </authorList>
    </citation>
    <scope>NUCLEOTIDE SEQUENCE [LARGE SCALE GENOMIC DNA]</scope>
    <source>
        <strain evidence="7">OY26 / ATCC MYA-4695 / CBS 11777 / NBRC 106824 / NRRL Y48691</strain>
    </source>
</reference>
<evidence type="ECO:0000256" key="3">
    <source>
        <dbReference type="ARBA" id="ARBA00023242"/>
    </source>
</evidence>
<evidence type="ECO:0000256" key="4">
    <source>
        <dbReference type="SAM" id="MobiDB-lite"/>
    </source>
</evidence>
<dbReference type="GO" id="GO:0005634">
    <property type="term" value="C:nucleus"/>
    <property type="evidence" value="ECO:0007669"/>
    <property type="project" value="UniProtKB-SubCell"/>
</dbReference>
<dbReference type="EMBL" id="KE546991">
    <property type="protein sequence ID" value="EPY51388.1"/>
    <property type="molecule type" value="Genomic_DNA"/>
</dbReference>
<dbReference type="GO" id="GO:0003677">
    <property type="term" value="F:DNA binding"/>
    <property type="evidence" value="ECO:0007669"/>
    <property type="project" value="InterPro"/>
</dbReference>
<dbReference type="GO" id="GO:0006351">
    <property type="term" value="P:DNA-templated transcription"/>
    <property type="evidence" value="ECO:0007669"/>
    <property type="project" value="InterPro"/>
</dbReference>
<dbReference type="GO" id="GO:0008270">
    <property type="term" value="F:zinc ion binding"/>
    <property type="evidence" value="ECO:0007669"/>
    <property type="project" value="InterPro"/>
</dbReference>
<evidence type="ECO:0000259" key="5">
    <source>
        <dbReference type="PROSITE" id="PS50048"/>
    </source>
</evidence>
<name>S9VUD8_SCHCR</name>
<feature type="compositionally biased region" description="Low complexity" evidence="4">
    <location>
        <begin position="112"/>
        <end position="127"/>
    </location>
</feature>
<dbReference type="OMA" id="LRWWVFR"/>
<dbReference type="Proteomes" id="UP000015464">
    <property type="component" value="Unassembled WGS sequence"/>
</dbReference>
<dbReference type="Pfam" id="PF00172">
    <property type="entry name" value="Zn_clus"/>
    <property type="match status" value="1"/>
</dbReference>
<dbReference type="SMART" id="SM00066">
    <property type="entry name" value="GAL4"/>
    <property type="match status" value="1"/>
</dbReference>
<dbReference type="Gene3D" id="4.10.240.10">
    <property type="entry name" value="Zn(2)-C6 fungal-type DNA-binding domain"/>
    <property type="match status" value="1"/>
</dbReference>
<evidence type="ECO:0000256" key="1">
    <source>
        <dbReference type="ARBA" id="ARBA00004123"/>
    </source>
</evidence>
<dbReference type="InterPro" id="IPR001138">
    <property type="entry name" value="Zn2Cys6_DnaBD"/>
</dbReference>
<dbReference type="PROSITE" id="PS50048">
    <property type="entry name" value="ZN2_CY6_FUNGAL_2"/>
    <property type="match status" value="1"/>
</dbReference>
<protein>
    <submittedName>
        <fullName evidence="6">Transcription factor</fullName>
    </submittedName>
</protein>
<dbReference type="CDD" id="cd12148">
    <property type="entry name" value="fungal_TF_MHR"/>
    <property type="match status" value="1"/>
</dbReference>
<comment type="subcellular location">
    <subcellularLocation>
        <location evidence="1">Nucleus</location>
    </subcellularLocation>
</comment>
<dbReference type="AlphaFoldDB" id="S9VUD8"/>
<dbReference type="CDD" id="cd00067">
    <property type="entry name" value="GAL4"/>
    <property type="match status" value="1"/>
</dbReference>
<dbReference type="GO" id="GO:0000981">
    <property type="term" value="F:DNA-binding transcription factor activity, RNA polymerase II-specific"/>
    <property type="evidence" value="ECO:0007669"/>
    <property type="project" value="InterPro"/>
</dbReference>
<gene>
    <name evidence="6" type="ORF">SPOG_02560</name>
</gene>
<feature type="domain" description="Zn(2)-C6 fungal-type" evidence="5">
    <location>
        <begin position="18"/>
        <end position="47"/>
    </location>
</feature>
<dbReference type="PANTHER" id="PTHR31001:SF56">
    <property type="entry name" value="ZN(2)-C6 FUNGAL-TYPE DOMAIN-CONTAINING PROTEIN"/>
    <property type="match status" value="1"/>
</dbReference>
<evidence type="ECO:0000256" key="2">
    <source>
        <dbReference type="ARBA" id="ARBA00022723"/>
    </source>
</evidence>
<feature type="region of interest" description="Disordered" evidence="4">
    <location>
        <begin position="665"/>
        <end position="692"/>
    </location>
</feature>
<dbReference type="SUPFAM" id="SSF57701">
    <property type="entry name" value="Zn2/Cys6 DNA-binding domain"/>
    <property type="match status" value="1"/>
</dbReference>
<accession>S9VUD8</accession>
<dbReference type="STRING" id="653667.S9VUD8"/>
<dbReference type="PROSITE" id="PS00463">
    <property type="entry name" value="ZN2_CY6_FUNGAL_1"/>
    <property type="match status" value="1"/>
</dbReference>
<dbReference type="RefSeq" id="XP_013023956.1">
    <property type="nucleotide sequence ID" value="XM_013168502.1"/>
</dbReference>
<keyword evidence="2" id="KW-0479">Metal-binding</keyword>
<feature type="region of interest" description="Disordered" evidence="4">
    <location>
        <begin position="104"/>
        <end position="129"/>
    </location>
</feature>
<dbReference type="GeneID" id="25036883"/>
<dbReference type="eggNOG" id="ENOG502QSY9">
    <property type="taxonomic scope" value="Eukaryota"/>
</dbReference>
<dbReference type="Pfam" id="PF04082">
    <property type="entry name" value="Fungal_trans"/>
    <property type="match status" value="1"/>
</dbReference>